<gene>
    <name evidence="4" type="ORF">EZI54_16360</name>
</gene>
<proteinExistence type="predicted"/>
<sequence length="218" mass="24843">MKHLPHLALAVLLCTSLGAAQAGTMYRYKDDNGRTVISNTVPSDASKRGYQILNAQGRVEKTVDPAPTKEELAERAQEKQQEKRAEQQREEDAQLLRTYSHPDDAVRALRRKLQELQSLVQLKRGNIAVIESQLQEQQSKAADLERAGREVPDTLTTRIERLQSQKRDIEREIQQQDMETDRIRHSFEDKIERLEALTGEKRSLELTPEDTGANDSSD</sequence>
<feature type="region of interest" description="Disordered" evidence="1">
    <location>
        <begin position="199"/>
        <end position="218"/>
    </location>
</feature>
<keyword evidence="5" id="KW-1185">Reference proteome</keyword>
<evidence type="ECO:0000313" key="4">
    <source>
        <dbReference type="EMBL" id="TBW52211.1"/>
    </source>
</evidence>
<evidence type="ECO:0000259" key="3">
    <source>
        <dbReference type="Pfam" id="PF13511"/>
    </source>
</evidence>
<name>A0ABY1ZLE1_9GAMM</name>
<comment type="caution">
    <text evidence="4">The sequence shown here is derived from an EMBL/GenBank/DDBJ whole genome shotgun (WGS) entry which is preliminary data.</text>
</comment>
<accession>A0ABY1ZLE1</accession>
<reference evidence="4 5" key="1">
    <citation type="submission" date="2019-02" db="EMBL/GenBank/DDBJ databases">
        <title>Marinobacter halodurans sp. nov., a marine bacterium isolated from sea tidal flat.</title>
        <authorList>
            <person name="Yoo Y."/>
            <person name="Lee D.W."/>
            <person name="Kim B.S."/>
            <person name="Kim J.-J."/>
        </authorList>
    </citation>
    <scope>NUCLEOTIDE SEQUENCE [LARGE SCALE GENOMIC DNA]</scope>
    <source>
        <strain evidence="4 5">YJ-S3-2</strain>
    </source>
</reference>
<dbReference type="Pfam" id="PF13511">
    <property type="entry name" value="DUF4124"/>
    <property type="match status" value="1"/>
</dbReference>
<evidence type="ECO:0000313" key="5">
    <source>
        <dbReference type="Proteomes" id="UP000313645"/>
    </source>
</evidence>
<dbReference type="EMBL" id="SJDL01000028">
    <property type="protein sequence ID" value="TBW52211.1"/>
    <property type="molecule type" value="Genomic_DNA"/>
</dbReference>
<evidence type="ECO:0000256" key="2">
    <source>
        <dbReference type="SAM" id="SignalP"/>
    </source>
</evidence>
<organism evidence="4 5">
    <name type="scientific">Marinobacter halodurans</name>
    <dbReference type="NCBI Taxonomy" id="2528979"/>
    <lineage>
        <taxon>Bacteria</taxon>
        <taxon>Pseudomonadati</taxon>
        <taxon>Pseudomonadota</taxon>
        <taxon>Gammaproteobacteria</taxon>
        <taxon>Pseudomonadales</taxon>
        <taxon>Marinobacteraceae</taxon>
        <taxon>Marinobacter</taxon>
    </lineage>
</organism>
<feature type="signal peptide" evidence="2">
    <location>
        <begin position="1"/>
        <end position="22"/>
    </location>
</feature>
<feature type="region of interest" description="Disordered" evidence="1">
    <location>
        <begin position="75"/>
        <end position="99"/>
    </location>
</feature>
<evidence type="ECO:0000256" key="1">
    <source>
        <dbReference type="SAM" id="MobiDB-lite"/>
    </source>
</evidence>
<protein>
    <submittedName>
        <fullName evidence="4">DUF4124 domain-containing protein</fullName>
    </submittedName>
</protein>
<dbReference type="InterPro" id="IPR025392">
    <property type="entry name" value="DUF4124"/>
</dbReference>
<dbReference type="RefSeq" id="WP_131482957.1">
    <property type="nucleotide sequence ID" value="NZ_SJDL01000028.1"/>
</dbReference>
<dbReference type="Proteomes" id="UP000313645">
    <property type="component" value="Unassembled WGS sequence"/>
</dbReference>
<feature type="domain" description="DUF4124" evidence="3">
    <location>
        <begin position="12"/>
        <end position="77"/>
    </location>
</feature>
<feature type="chain" id="PRO_5046406566" evidence="2">
    <location>
        <begin position="23"/>
        <end position="218"/>
    </location>
</feature>
<keyword evidence="2" id="KW-0732">Signal</keyword>